<keyword evidence="5" id="KW-1185">Reference proteome</keyword>
<evidence type="ECO:0000313" key="4">
    <source>
        <dbReference type="Proteomes" id="UP000182835"/>
    </source>
</evidence>
<organism evidence="2 4">
    <name type="scientific">Enterococcus canintestini</name>
    <dbReference type="NCBI Taxonomy" id="317010"/>
    <lineage>
        <taxon>Bacteria</taxon>
        <taxon>Bacillati</taxon>
        <taxon>Bacillota</taxon>
        <taxon>Bacilli</taxon>
        <taxon>Lactobacillales</taxon>
        <taxon>Enterococcaceae</taxon>
        <taxon>Enterococcus</taxon>
    </lineage>
</organism>
<dbReference type="Gene3D" id="3.40.250.10">
    <property type="entry name" value="Rhodanese-like domain"/>
    <property type="match status" value="1"/>
</dbReference>
<dbReference type="SUPFAM" id="SSF52821">
    <property type="entry name" value="Rhodanese/Cell cycle control phosphatase"/>
    <property type="match status" value="1"/>
</dbReference>
<dbReference type="Pfam" id="PF00581">
    <property type="entry name" value="Rhodanese"/>
    <property type="match status" value="1"/>
</dbReference>
<dbReference type="Proteomes" id="UP000182835">
    <property type="component" value="Unassembled WGS sequence"/>
</dbReference>
<comment type="caution">
    <text evidence="2">The sequence shown here is derived from an EMBL/GenBank/DDBJ whole genome shotgun (WGS) entry which is preliminary data.</text>
</comment>
<dbReference type="SMART" id="SM00450">
    <property type="entry name" value="RHOD"/>
    <property type="match status" value="1"/>
</dbReference>
<dbReference type="OrthoDB" id="9800872at2"/>
<sequence>MEKTISNDDFNKLIQTEDVAIIDVREPEEFIAGHIPNAKNIPLSQLETRFIELAKDTHYYVICHSGRRSELAREFLTAKGYQATNILGGMMEWQGAVVAEG</sequence>
<dbReference type="EMBL" id="JXKG01000003">
    <property type="protein sequence ID" value="OJG16059.1"/>
    <property type="molecule type" value="Genomic_DNA"/>
</dbReference>
<dbReference type="InterPro" id="IPR001763">
    <property type="entry name" value="Rhodanese-like_dom"/>
</dbReference>
<evidence type="ECO:0000313" key="2">
    <source>
        <dbReference type="EMBL" id="OJG16059.1"/>
    </source>
</evidence>
<dbReference type="RefSeq" id="WP_071864089.1">
    <property type="nucleotide sequence ID" value="NZ_JBHLVQ010000033.1"/>
</dbReference>
<name>A0A1L8R8H8_9ENTE</name>
<evidence type="ECO:0000313" key="3">
    <source>
        <dbReference type="EMBL" id="PAB00828.1"/>
    </source>
</evidence>
<dbReference type="Proteomes" id="UP000216797">
    <property type="component" value="Unassembled WGS sequence"/>
</dbReference>
<feature type="domain" description="Rhodanese" evidence="1">
    <location>
        <begin position="15"/>
        <end position="98"/>
    </location>
</feature>
<gene>
    <name evidence="3" type="ORF">AKL21_06120</name>
    <name evidence="2" type="ORF">RU96_GL001556</name>
</gene>
<dbReference type="CDD" id="cd00158">
    <property type="entry name" value="RHOD"/>
    <property type="match status" value="1"/>
</dbReference>
<reference evidence="2 4" key="1">
    <citation type="submission" date="2014-12" db="EMBL/GenBank/DDBJ databases">
        <title>Draft genome sequences of 29 type strains of Enterococci.</title>
        <authorList>
            <person name="Zhong Z."/>
            <person name="Sun Z."/>
            <person name="Liu W."/>
            <person name="Zhang W."/>
            <person name="Zhang H."/>
        </authorList>
    </citation>
    <scope>NUCLEOTIDE SEQUENCE [LARGE SCALE GENOMIC DNA]</scope>
    <source>
        <strain evidence="2 4">DSM 21207</strain>
    </source>
</reference>
<dbReference type="InterPro" id="IPR050229">
    <property type="entry name" value="GlpE_sulfurtransferase"/>
</dbReference>
<dbReference type="PANTHER" id="PTHR43031">
    <property type="entry name" value="FAD-DEPENDENT OXIDOREDUCTASE"/>
    <property type="match status" value="1"/>
</dbReference>
<reference evidence="3 5" key="2">
    <citation type="submission" date="2015-08" db="EMBL/GenBank/DDBJ databases">
        <title>Enterococcus genome sequence.</title>
        <authorList>
            <person name="Acedo J.Z."/>
            <person name="Vederas J.C."/>
        </authorList>
    </citation>
    <scope>NUCLEOTIDE SEQUENCE [LARGE SCALE GENOMIC DNA]</scope>
    <source>
        <strain evidence="3 5">49</strain>
    </source>
</reference>
<dbReference type="AlphaFoldDB" id="A0A1L8R8H8"/>
<proteinExistence type="predicted"/>
<evidence type="ECO:0000313" key="5">
    <source>
        <dbReference type="Proteomes" id="UP000216797"/>
    </source>
</evidence>
<dbReference type="InterPro" id="IPR036873">
    <property type="entry name" value="Rhodanese-like_dom_sf"/>
</dbReference>
<protein>
    <recommendedName>
        <fullName evidence="1">Rhodanese domain-containing protein</fullName>
    </recommendedName>
</protein>
<dbReference type="PROSITE" id="PS50206">
    <property type="entry name" value="RHODANESE_3"/>
    <property type="match status" value="1"/>
</dbReference>
<evidence type="ECO:0000259" key="1">
    <source>
        <dbReference type="PROSITE" id="PS50206"/>
    </source>
</evidence>
<dbReference type="STRING" id="317010.RU96_GL001556"/>
<accession>A0A1L8R8H8</accession>
<dbReference type="EMBL" id="LHUG01000005">
    <property type="protein sequence ID" value="PAB00828.1"/>
    <property type="molecule type" value="Genomic_DNA"/>
</dbReference>
<dbReference type="PANTHER" id="PTHR43031:SF17">
    <property type="entry name" value="SULFURTRANSFERASE YTWF-RELATED"/>
    <property type="match status" value="1"/>
</dbReference>